<reference evidence="4" key="1">
    <citation type="submission" date="2022-06" db="EMBL/GenBank/DDBJ databases">
        <title>Draft genome sequence of Streptomyces sp. RB6PN25 isolated from peat swamp forest in Thailand.</title>
        <authorList>
            <person name="Duangmal K."/>
            <person name="Klaysubun C."/>
        </authorList>
    </citation>
    <scope>NUCLEOTIDE SEQUENCE</scope>
    <source>
        <strain evidence="4">RB6PN25</strain>
    </source>
</reference>
<accession>A0ABT1PWJ4</accession>
<dbReference type="InterPro" id="IPR046342">
    <property type="entry name" value="CBS_dom_sf"/>
</dbReference>
<dbReference type="InterPro" id="IPR051257">
    <property type="entry name" value="Diverse_CBS-Domain"/>
</dbReference>
<proteinExistence type="predicted"/>
<dbReference type="SUPFAM" id="SSF54631">
    <property type="entry name" value="CBS-domain pair"/>
    <property type="match status" value="1"/>
</dbReference>
<organism evidence="4 5">
    <name type="scientific">Streptomyces humicola</name>
    <dbReference type="NCBI Taxonomy" id="2953240"/>
    <lineage>
        <taxon>Bacteria</taxon>
        <taxon>Bacillati</taxon>
        <taxon>Actinomycetota</taxon>
        <taxon>Actinomycetes</taxon>
        <taxon>Kitasatosporales</taxon>
        <taxon>Streptomycetaceae</taxon>
        <taxon>Streptomyces</taxon>
    </lineage>
</organism>
<gene>
    <name evidence="4" type="ORF">NGB36_15920</name>
</gene>
<dbReference type="Gene3D" id="3.10.580.10">
    <property type="entry name" value="CBS-domain"/>
    <property type="match status" value="1"/>
</dbReference>
<dbReference type="Pfam" id="PF00571">
    <property type="entry name" value="CBS"/>
    <property type="match status" value="2"/>
</dbReference>
<feature type="domain" description="CBS" evidence="3">
    <location>
        <begin position="72"/>
        <end position="128"/>
    </location>
</feature>
<evidence type="ECO:0000256" key="2">
    <source>
        <dbReference type="PROSITE-ProRule" id="PRU00703"/>
    </source>
</evidence>
<evidence type="ECO:0000259" key="3">
    <source>
        <dbReference type="PROSITE" id="PS51371"/>
    </source>
</evidence>
<keyword evidence="5" id="KW-1185">Reference proteome</keyword>
<dbReference type="Proteomes" id="UP001057702">
    <property type="component" value="Unassembled WGS sequence"/>
</dbReference>
<dbReference type="EMBL" id="JANFNG010000011">
    <property type="protein sequence ID" value="MCQ4082053.1"/>
    <property type="molecule type" value="Genomic_DNA"/>
</dbReference>
<comment type="caution">
    <text evidence="4">The sequence shown here is derived from an EMBL/GenBank/DDBJ whole genome shotgun (WGS) entry which is preliminary data.</text>
</comment>
<dbReference type="PANTHER" id="PTHR43080">
    <property type="entry name" value="CBS DOMAIN-CONTAINING PROTEIN CBSX3, MITOCHONDRIAL"/>
    <property type="match status" value="1"/>
</dbReference>
<keyword evidence="1 2" id="KW-0129">CBS domain</keyword>
<dbReference type="PROSITE" id="PS51371">
    <property type="entry name" value="CBS"/>
    <property type="match status" value="2"/>
</dbReference>
<dbReference type="SMART" id="SM00116">
    <property type="entry name" value="CBS"/>
    <property type="match status" value="2"/>
</dbReference>
<dbReference type="InterPro" id="IPR000644">
    <property type="entry name" value="CBS_dom"/>
</dbReference>
<evidence type="ECO:0000313" key="4">
    <source>
        <dbReference type="EMBL" id="MCQ4082053.1"/>
    </source>
</evidence>
<feature type="domain" description="CBS" evidence="3">
    <location>
        <begin position="7"/>
        <end position="64"/>
    </location>
</feature>
<evidence type="ECO:0000256" key="1">
    <source>
        <dbReference type="ARBA" id="ARBA00023122"/>
    </source>
</evidence>
<name>A0ABT1PWJ4_9ACTN</name>
<protein>
    <submittedName>
        <fullName evidence="4">CBS domain-containing protein</fullName>
    </submittedName>
</protein>
<dbReference type="PANTHER" id="PTHR43080:SF2">
    <property type="entry name" value="CBS DOMAIN-CONTAINING PROTEIN"/>
    <property type="match status" value="1"/>
</dbReference>
<sequence length="149" mass="15936">MKISELMNSPPVVVASGTSAREAAVRMDVNGVGAVLVADDGALRGIVTDRDLAVRVIAHGRDPERTAVREVMSAPVTTLDVNEGIDAAYRRFRRAAIRRLPVLDGSRLVGVLSLDDVLMDLFQRMADLLGPVAWSVLREPPAGVGCGYD</sequence>
<dbReference type="RefSeq" id="WP_255920962.1">
    <property type="nucleotide sequence ID" value="NZ_JANFNG010000011.1"/>
</dbReference>
<evidence type="ECO:0000313" key="5">
    <source>
        <dbReference type="Proteomes" id="UP001057702"/>
    </source>
</evidence>